<evidence type="ECO:0000313" key="2">
    <source>
        <dbReference type="EMBL" id="CAD9133375.1"/>
    </source>
</evidence>
<dbReference type="GO" id="GO:0006629">
    <property type="term" value="P:lipid metabolic process"/>
    <property type="evidence" value="ECO:0007669"/>
    <property type="project" value="InterPro"/>
</dbReference>
<keyword evidence="1" id="KW-0732">Signal</keyword>
<organism evidence="2">
    <name type="scientific">Neobodo designis</name>
    <name type="common">Flagellated protozoan</name>
    <name type="synonym">Bodo designis</name>
    <dbReference type="NCBI Taxonomy" id="312471"/>
    <lineage>
        <taxon>Eukaryota</taxon>
        <taxon>Discoba</taxon>
        <taxon>Euglenozoa</taxon>
        <taxon>Kinetoplastea</taxon>
        <taxon>Metakinetoplastina</taxon>
        <taxon>Neobodonida</taxon>
        <taxon>Neobodo</taxon>
    </lineage>
</organism>
<dbReference type="GO" id="GO:0008081">
    <property type="term" value="F:phosphoric diester hydrolase activity"/>
    <property type="evidence" value="ECO:0007669"/>
    <property type="project" value="InterPro"/>
</dbReference>
<dbReference type="PANTHER" id="PTHR13593">
    <property type="match status" value="1"/>
</dbReference>
<dbReference type="InterPro" id="IPR051057">
    <property type="entry name" value="PI-PLC_domain"/>
</dbReference>
<reference evidence="2" key="1">
    <citation type="submission" date="2021-01" db="EMBL/GenBank/DDBJ databases">
        <authorList>
            <person name="Corre E."/>
            <person name="Pelletier E."/>
            <person name="Niang G."/>
            <person name="Scheremetjew M."/>
            <person name="Finn R."/>
            <person name="Kale V."/>
            <person name="Holt S."/>
            <person name="Cochrane G."/>
            <person name="Meng A."/>
            <person name="Brown T."/>
            <person name="Cohen L."/>
        </authorList>
    </citation>
    <scope>NUCLEOTIDE SEQUENCE</scope>
    <source>
        <strain evidence="2">CCAP 1951/1</strain>
    </source>
</reference>
<feature type="chain" id="PRO_5031057744" description="Phosphatidylinositol-specific phospholipase C X domain-containing protein" evidence="1">
    <location>
        <begin position="24"/>
        <end position="476"/>
    </location>
</feature>
<dbReference type="AlphaFoldDB" id="A0A7S1MJJ1"/>
<sequence>MRSMRSMQLFVAACLLLIVTATAVPAALHPIGDWMGYGAEAFANHTLLDLVLPGTHDTLTFDLSTSISDNANDLPPPIAALLHDLHDFAGLAAAVRRQATTQHGNLTQQLDAGMRFIDLRITFTAPPDAPSPNDNSGDDTSGGEAWYGLHMLQTVRPALEHLRHVKAWFDAHPTEVIVVWVSRHGSTCYNTFPGASAEQQRRFWRDVIELFGPLVFRNHRPWNVTTLHEYVHVLRQRVVFVVSDRAAQMVPEDLRDTAMDGCLAIDNQLGIDVSNVARTAQKLSQLRNGMAERRARDKANGRLYLLSMSAGATPEQISGAVVLRFLQDELHLPPSDVANITRACGESFHLPVPIPTWCPPTLASIGRLTNYYAQSFFESAVNASAGDPSAGPTLPAALYIDAVSPAPDGTLLTGESDDPSVSPRYAYVASSVLTSINVLCRDRCARLRATYETLRQAAPARFPVNTTIGRDGSAGW</sequence>
<protein>
    <recommendedName>
        <fullName evidence="3">Phosphatidylinositol-specific phospholipase C X domain-containing protein</fullName>
    </recommendedName>
</protein>
<evidence type="ECO:0000256" key="1">
    <source>
        <dbReference type="SAM" id="SignalP"/>
    </source>
</evidence>
<accession>A0A7S1MJJ1</accession>
<dbReference type="SUPFAM" id="SSF51695">
    <property type="entry name" value="PLC-like phosphodiesterases"/>
    <property type="match status" value="1"/>
</dbReference>
<dbReference type="InterPro" id="IPR017946">
    <property type="entry name" value="PLC-like_Pdiesterase_TIM-brl"/>
</dbReference>
<proteinExistence type="predicted"/>
<dbReference type="PANTHER" id="PTHR13593:SF113">
    <property type="entry name" value="SI:DKEY-266F7.9"/>
    <property type="match status" value="1"/>
</dbReference>
<name>A0A7S1MJJ1_NEODS</name>
<dbReference type="Gene3D" id="3.20.20.190">
    <property type="entry name" value="Phosphatidylinositol (PI) phosphodiesterase"/>
    <property type="match status" value="1"/>
</dbReference>
<gene>
    <name evidence="2" type="ORF">NDES1114_LOCUS23728</name>
</gene>
<evidence type="ECO:0008006" key="3">
    <source>
        <dbReference type="Google" id="ProtNLM"/>
    </source>
</evidence>
<feature type="signal peptide" evidence="1">
    <location>
        <begin position="1"/>
        <end position="23"/>
    </location>
</feature>
<dbReference type="EMBL" id="HBGF01035368">
    <property type="protein sequence ID" value="CAD9133375.1"/>
    <property type="molecule type" value="Transcribed_RNA"/>
</dbReference>